<accession>A0A383VXB5</accession>
<dbReference type="InterPro" id="IPR039421">
    <property type="entry name" value="Type_1_exporter"/>
</dbReference>
<dbReference type="Gene3D" id="3.30.420.10">
    <property type="entry name" value="Ribonuclease H-like superfamily/Ribonuclease H"/>
    <property type="match status" value="1"/>
</dbReference>
<dbReference type="Proteomes" id="UP000256970">
    <property type="component" value="Unassembled WGS sequence"/>
</dbReference>
<dbReference type="FunFam" id="1.20.1560.10:FF:000004">
    <property type="entry name" value="ATP-binding cassette sub-family B member 7"/>
    <property type="match status" value="1"/>
</dbReference>
<dbReference type="InterPro" id="IPR003593">
    <property type="entry name" value="AAA+_ATPase"/>
</dbReference>
<feature type="compositionally biased region" description="Low complexity" evidence="14">
    <location>
        <begin position="88"/>
        <end position="104"/>
    </location>
</feature>
<evidence type="ECO:0000256" key="10">
    <source>
        <dbReference type="ARBA" id="ARBA00023136"/>
    </source>
</evidence>
<dbReference type="GO" id="GO:0006139">
    <property type="term" value="P:nucleobase-containing compound metabolic process"/>
    <property type="evidence" value="ECO:0007669"/>
    <property type="project" value="InterPro"/>
</dbReference>
<dbReference type="InterPro" id="IPR036397">
    <property type="entry name" value="RNaseH_sf"/>
</dbReference>
<comment type="similarity">
    <text evidence="11">Belongs to the ABC transporter superfamily. ABCB family. Heavy Metal importer (TC 3.A.1.210) subfamily.</text>
</comment>
<gene>
    <name evidence="17" type="ORF">BQ4739_LOCUS9686</name>
</gene>
<feature type="compositionally biased region" description="Low complexity" evidence="14">
    <location>
        <begin position="48"/>
        <end position="58"/>
    </location>
</feature>
<dbReference type="Pfam" id="PF00005">
    <property type="entry name" value="ABC_tran"/>
    <property type="match status" value="1"/>
</dbReference>
<keyword evidence="2" id="KW-0813">Transport</keyword>
<evidence type="ECO:0000259" key="15">
    <source>
        <dbReference type="PROSITE" id="PS50893"/>
    </source>
</evidence>
<dbReference type="GO" id="GO:0140359">
    <property type="term" value="F:ABC-type transporter activity"/>
    <property type="evidence" value="ECO:0007669"/>
    <property type="project" value="InterPro"/>
</dbReference>
<dbReference type="PANTHER" id="PTHR24221">
    <property type="entry name" value="ATP-BINDING CASSETTE SUB-FAMILY B"/>
    <property type="match status" value="1"/>
</dbReference>
<dbReference type="InterPro" id="IPR027417">
    <property type="entry name" value="P-loop_NTPase"/>
</dbReference>
<evidence type="ECO:0000256" key="3">
    <source>
        <dbReference type="ARBA" id="ARBA00022692"/>
    </source>
</evidence>
<dbReference type="SUPFAM" id="SSF90123">
    <property type="entry name" value="ABC transporter transmembrane region"/>
    <property type="match status" value="1"/>
</dbReference>
<keyword evidence="18" id="KW-1185">Reference proteome</keyword>
<dbReference type="EMBL" id="FNXT01000926">
    <property type="protein sequence ID" value="SZX69404.1"/>
    <property type="molecule type" value="Genomic_DNA"/>
</dbReference>
<proteinExistence type="inferred from homology"/>
<evidence type="ECO:0000256" key="8">
    <source>
        <dbReference type="ARBA" id="ARBA00022989"/>
    </source>
</evidence>
<feature type="domain" description="ABC transporter" evidence="15">
    <location>
        <begin position="1210"/>
        <end position="1444"/>
    </location>
</feature>
<keyword evidence="10" id="KW-0472">Membrane</keyword>
<dbReference type="PROSITE" id="PS00211">
    <property type="entry name" value="ABC_TRANSPORTER_1"/>
    <property type="match status" value="1"/>
</dbReference>
<feature type="domain" description="ABC transmembrane type-1" evidence="16">
    <location>
        <begin position="882"/>
        <end position="1176"/>
    </location>
</feature>
<keyword evidence="6" id="KW-0067">ATP-binding</keyword>
<feature type="compositionally biased region" description="Low complexity" evidence="14">
    <location>
        <begin position="67"/>
        <end position="78"/>
    </location>
</feature>
<dbReference type="GO" id="GO:0016887">
    <property type="term" value="F:ATP hydrolysis activity"/>
    <property type="evidence" value="ECO:0007669"/>
    <property type="project" value="InterPro"/>
</dbReference>
<keyword evidence="5" id="KW-0999">Mitochondrion inner membrane</keyword>
<dbReference type="GO" id="GO:0008408">
    <property type="term" value="F:3'-5' exonuclease activity"/>
    <property type="evidence" value="ECO:0007669"/>
    <property type="project" value="InterPro"/>
</dbReference>
<evidence type="ECO:0000256" key="9">
    <source>
        <dbReference type="ARBA" id="ARBA00023128"/>
    </source>
</evidence>
<dbReference type="InterPro" id="IPR036640">
    <property type="entry name" value="ABC1_TM_sf"/>
</dbReference>
<evidence type="ECO:0000313" key="17">
    <source>
        <dbReference type="EMBL" id="SZX69404.1"/>
    </source>
</evidence>
<evidence type="ECO:0000259" key="16">
    <source>
        <dbReference type="PROSITE" id="PS50929"/>
    </source>
</evidence>
<keyword evidence="13" id="KW-0175">Coiled coil</keyword>
<name>A0A383VXB5_TETOB</name>
<dbReference type="CDD" id="cd18582">
    <property type="entry name" value="ABC_6TM_ATM1_ABCB7"/>
    <property type="match status" value="1"/>
</dbReference>
<feature type="region of interest" description="Disordered" evidence="14">
    <location>
        <begin position="812"/>
        <end position="846"/>
    </location>
</feature>
<dbReference type="Gene3D" id="1.20.1560.10">
    <property type="entry name" value="ABC transporter type 1, transmembrane domain"/>
    <property type="match status" value="1"/>
</dbReference>
<feature type="compositionally biased region" description="Polar residues" evidence="14">
    <location>
        <begin position="677"/>
        <end position="687"/>
    </location>
</feature>
<dbReference type="Pfam" id="PF00664">
    <property type="entry name" value="ABC_membrane"/>
    <property type="match status" value="1"/>
</dbReference>
<evidence type="ECO:0000256" key="14">
    <source>
        <dbReference type="SAM" id="MobiDB-lite"/>
    </source>
</evidence>
<protein>
    <submittedName>
        <fullName evidence="17">Uncharacterized protein</fullName>
    </submittedName>
</protein>
<dbReference type="STRING" id="3088.A0A383VXB5"/>
<reference evidence="17 18" key="1">
    <citation type="submission" date="2016-10" db="EMBL/GenBank/DDBJ databases">
        <authorList>
            <person name="Cai Z."/>
        </authorList>
    </citation>
    <scope>NUCLEOTIDE SEQUENCE [LARGE SCALE GENOMIC DNA]</scope>
</reference>
<dbReference type="InterPro" id="IPR012337">
    <property type="entry name" value="RNaseH-like_sf"/>
</dbReference>
<dbReference type="Pfam" id="PF01612">
    <property type="entry name" value="DNA_pol_A_exo1"/>
    <property type="match status" value="1"/>
</dbReference>
<dbReference type="InterPro" id="IPR003439">
    <property type="entry name" value="ABC_transporter-like_ATP-bd"/>
</dbReference>
<evidence type="ECO:0000256" key="11">
    <source>
        <dbReference type="ARBA" id="ARBA00024363"/>
    </source>
</evidence>
<comment type="subcellular location">
    <subcellularLocation>
        <location evidence="1">Mitochondrion inner membrane</location>
        <topology evidence="1">Multi-pass membrane protein</topology>
    </subcellularLocation>
</comment>
<evidence type="ECO:0000256" key="6">
    <source>
        <dbReference type="ARBA" id="ARBA00022840"/>
    </source>
</evidence>
<evidence type="ECO:0000256" key="12">
    <source>
        <dbReference type="ARBA" id="ARBA00045666"/>
    </source>
</evidence>
<dbReference type="GO" id="GO:0003676">
    <property type="term" value="F:nucleic acid binding"/>
    <property type="evidence" value="ECO:0007669"/>
    <property type="project" value="InterPro"/>
</dbReference>
<dbReference type="CDD" id="cd06141">
    <property type="entry name" value="WRN_exo"/>
    <property type="match status" value="1"/>
</dbReference>
<feature type="region of interest" description="Disordered" evidence="14">
    <location>
        <begin position="656"/>
        <end position="689"/>
    </location>
</feature>
<keyword evidence="7" id="KW-0809">Transit peptide</keyword>
<organism evidence="17 18">
    <name type="scientific">Tetradesmus obliquus</name>
    <name type="common">Green alga</name>
    <name type="synonym">Acutodesmus obliquus</name>
    <dbReference type="NCBI Taxonomy" id="3088"/>
    <lineage>
        <taxon>Eukaryota</taxon>
        <taxon>Viridiplantae</taxon>
        <taxon>Chlorophyta</taxon>
        <taxon>core chlorophytes</taxon>
        <taxon>Chlorophyceae</taxon>
        <taxon>CS clade</taxon>
        <taxon>Sphaeropleales</taxon>
        <taxon>Scenedesmaceae</taxon>
        <taxon>Tetradesmus</taxon>
    </lineage>
</organism>
<evidence type="ECO:0000313" key="18">
    <source>
        <dbReference type="Proteomes" id="UP000256970"/>
    </source>
</evidence>
<evidence type="ECO:0000256" key="13">
    <source>
        <dbReference type="SAM" id="Coils"/>
    </source>
</evidence>
<feature type="coiled-coil region" evidence="13">
    <location>
        <begin position="240"/>
        <end position="293"/>
    </location>
</feature>
<keyword evidence="3" id="KW-0812">Transmembrane</keyword>
<dbReference type="PANTHER" id="PTHR24221:SF402">
    <property type="entry name" value="IRON-SULFUR CLUSTERS TRANSPORTER ABCB7, MITOCHONDRIAL"/>
    <property type="match status" value="1"/>
</dbReference>
<dbReference type="SUPFAM" id="SSF52540">
    <property type="entry name" value="P-loop containing nucleoside triphosphate hydrolases"/>
    <property type="match status" value="1"/>
</dbReference>
<feature type="region of interest" description="Disordered" evidence="14">
    <location>
        <begin position="48"/>
        <end position="123"/>
    </location>
</feature>
<keyword evidence="8" id="KW-1133">Transmembrane helix</keyword>
<dbReference type="GO" id="GO:0005743">
    <property type="term" value="C:mitochondrial inner membrane"/>
    <property type="evidence" value="ECO:0007669"/>
    <property type="project" value="UniProtKB-SubCell"/>
</dbReference>
<dbReference type="PROSITE" id="PS50893">
    <property type="entry name" value="ABC_TRANSPORTER_2"/>
    <property type="match status" value="1"/>
</dbReference>
<dbReference type="FunFam" id="3.40.50.300:FF:000287">
    <property type="entry name" value="Multidrug ABC transporter ATP-binding protein"/>
    <property type="match status" value="1"/>
</dbReference>
<evidence type="ECO:0000256" key="7">
    <source>
        <dbReference type="ARBA" id="ARBA00022946"/>
    </source>
</evidence>
<evidence type="ECO:0000256" key="4">
    <source>
        <dbReference type="ARBA" id="ARBA00022741"/>
    </source>
</evidence>
<dbReference type="PROSITE" id="PS50929">
    <property type="entry name" value="ABC_TM1F"/>
    <property type="match status" value="1"/>
</dbReference>
<dbReference type="InterPro" id="IPR002562">
    <property type="entry name" value="3'-5'_exonuclease_dom"/>
</dbReference>
<dbReference type="InterPro" id="IPR011527">
    <property type="entry name" value="ABC1_TM_dom"/>
</dbReference>
<comment type="function">
    <text evidence="12">Performs an essential function in the generation of cytoplasmic iron-sulfur proteins by mediating the ATP-dependent export of Fe/S cluster precursors synthesized by NFS1 and other mitochondrial proteins. Hydrolyzes ATP. Binds glutathione and may function by transporting a glutathione-conjugated iron-sulfur compound.</text>
</comment>
<dbReference type="GO" id="GO:0005524">
    <property type="term" value="F:ATP binding"/>
    <property type="evidence" value="ECO:0007669"/>
    <property type="project" value="UniProtKB-KW"/>
</dbReference>
<evidence type="ECO:0000256" key="1">
    <source>
        <dbReference type="ARBA" id="ARBA00004448"/>
    </source>
</evidence>
<dbReference type="SMART" id="SM00382">
    <property type="entry name" value="AAA"/>
    <property type="match status" value="1"/>
</dbReference>
<keyword evidence="9" id="KW-0496">Mitochondrion</keyword>
<keyword evidence="4" id="KW-0547">Nucleotide-binding</keyword>
<evidence type="ECO:0000256" key="5">
    <source>
        <dbReference type="ARBA" id="ARBA00022792"/>
    </source>
</evidence>
<evidence type="ECO:0000256" key="2">
    <source>
        <dbReference type="ARBA" id="ARBA00022448"/>
    </source>
</evidence>
<dbReference type="GO" id="GO:0006879">
    <property type="term" value="P:intracellular iron ion homeostasis"/>
    <property type="evidence" value="ECO:0007669"/>
    <property type="project" value="TreeGrafter"/>
</dbReference>
<dbReference type="SUPFAM" id="SSF53098">
    <property type="entry name" value="Ribonuclease H-like"/>
    <property type="match status" value="1"/>
</dbReference>
<dbReference type="InterPro" id="IPR017871">
    <property type="entry name" value="ABC_transporter-like_CS"/>
</dbReference>
<dbReference type="Gene3D" id="3.40.50.300">
    <property type="entry name" value="P-loop containing nucleotide triphosphate hydrolases"/>
    <property type="match status" value="1"/>
</dbReference>
<sequence length="1483" mass="157033">MSLRAAQAKALQQQLQALSLRWFIGHQQQTFTAAEGLFVGLSSSTGSTRLSSNFSSTGHMTTGHPLQHQQHSSCQQSSMGTTAHHQQQHQQKQQQRGGKLQQGGQKKRGLAGPATPSPSSSLSECCQLDRAHMAPESTKSAKRKAAEALLAARFGSGSIAAAAAPALPAAAAAQLQHKRHRSSLDSVINKFECNSSAPAAAAAAGAAAGVQAAAVSSHPWDAAAAASAAAASTVQQKPQLAKLQQVLQQLQGRHHTMRQQQQQQQPLQLHLQLQHTQQQQARQQQQQQDQEQELGAAVVAAAAGVASSPTAVEQAQQPHVQVAACAADCSHSLANGWCHTQVRLPHVDWGHVLEAELGRSTVRLPHVDWGHVLEAELGGVPSFKLAPGYERIELPGGLQVLVVENAAYIGNALGALRASMQDPVVAIDLEWRPEFGRRFTPVAMVQLASSRVAVLIRTCRMSYKLPAVLKDFLKDPSISLLGFGWAASDEGKMQSTFGVGCKDFGRFLDLQAVAQGLGYCGFGLARLTRAVLGLALPKSKKVSMSNWELAQLSRAQVKYAALDVLVAGQVFRALRLWHSSPSLCEVCHYDLARVSSSSCSAGGGSSASGYMCSCGKGFRDIRGYLQHCERADHKPKWAECGGCGCARRLPWPSGMAKGQAGGGGSSRSSSEEGAEHISSSSRQSTRAGISMPADISRCNSLLPAAAMHATSSAVAALRQQSAGRLAAGIAASGCSRNSSRSLSSHALQQQHQLWGQQRQQLHLHPAAAAAAAAAPGLSSWLQLPGHSRYPGIIISSSSSSSHGWLCGLHTSSSSGSSSSSKKAVTHAAAAAGHAPSHGSVSSAHGPSSYELAAEKMSDREILATLAQHLWPKDNPEFKRRIVLALGLLVSAKLLTVQVPFFFKHAIDALNIDPTGAATANYLGMLQLTPVALMLGYGIARAGAAFCGEMRNVVFAKVSQSVIRGMAKEVFRHLHELDLQFHLSRQTGALNRVIDRGTRGINWTLSSMVFNVVPTVFEVAMVSAILTAKCGLSLAALTCGTVGAYMAFTFSVTQWRTGFRKDMNRAEAQANNRAIDSLINYETVKYCGNEQHEVDRYDECMAKYQEAGIKTQQSLSLLNFGQNVIFSSSLAAAMALTCGGIAAGTNTVGDLVMVNALLFQLSMPLNFLGTVYRETKQSLIDMGAMFALLREQPRLSDAPDAQPLPPGPLDVEFRDAQFRYRPDSAILRGVSFRVPAGSSCAVVGASGSGKSTILRLLFRFYDVEGGQVLLGGHDLKGLQLASLRRAMAIVPQDMVLFNDSIYYNIAYGNLAATREEVEAAAAAAQVHEAILAMPDGYATLVGERGLKLSGGEKQRVAIARAFLKAPRVLLFDEATSALDAKTEKEVLESLSKLAAGRTSIFVAHRLSTAAACDQIVVLEEGRVVEAGSHGELLAAGGRYAELWARQASVDDVYDAGGTDSEAIEGAAAAVAAAAATASGATGAR</sequence>